<feature type="non-terminal residue" evidence="1">
    <location>
        <position position="80"/>
    </location>
</feature>
<dbReference type="Gene3D" id="2.60.120.620">
    <property type="entry name" value="q2cbj1_9rhob like domain"/>
    <property type="match status" value="1"/>
</dbReference>
<evidence type="ECO:0000313" key="1">
    <source>
        <dbReference type="EMBL" id="SVE25382.1"/>
    </source>
</evidence>
<dbReference type="AlphaFoldDB" id="A0A383BZP7"/>
<reference evidence="1" key="1">
    <citation type="submission" date="2018-05" db="EMBL/GenBank/DDBJ databases">
        <authorList>
            <person name="Lanie J.A."/>
            <person name="Ng W.-L."/>
            <person name="Kazmierczak K.M."/>
            <person name="Andrzejewski T.M."/>
            <person name="Davidsen T.M."/>
            <person name="Wayne K.J."/>
            <person name="Tettelin H."/>
            <person name="Glass J.I."/>
            <person name="Rusch D."/>
            <person name="Podicherti R."/>
            <person name="Tsui H.-C.T."/>
            <person name="Winkler M.E."/>
        </authorList>
    </citation>
    <scope>NUCLEOTIDE SEQUENCE</scope>
</reference>
<dbReference type="EMBL" id="UINC01204587">
    <property type="protein sequence ID" value="SVE25382.1"/>
    <property type="molecule type" value="Genomic_DNA"/>
</dbReference>
<sequence length="80" mass="9199">MAQIVRAKVVMAKLLTEEQEVSFQRDGYVFPLRIMSEKDAGKYYKSFLSVEDECGGTLAGPVRYKPHLLITWLNELVRHP</sequence>
<name>A0A383BZP7_9ZZZZ</name>
<organism evidence="1">
    <name type="scientific">marine metagenome</name>
    <dbReference type="NCBI Taxonomy" id="408172"/>
    <lineage>
        <taxon>unclassified sequences</taxon>
        <taxon>metagenomes</taxon>
        <taxon>ecological metagenomes</taxon>
    </lineage>
</organism>
<gene>
    <name evidence="1" type="ORF">METZ01_LOCUS478236</name>
</gene>
<protein>
    <submittedName>
        <fullName evidence="1">Uncharacterized protein</fullName>
    </submittedName>
</protein>
<proteinExistence type="predicted"/>
<accession>A0A383BZP7</accession>